<evidence type="ECO:0000313" key="4">
    <source>
        <dbReference type="EMBL" id="EMZ17399.1"/>
    </source>
</evidence>
<dbReference type="eggNOG" id="COG0451">
    <property type="taxonomic scope" value="Bacteria"/>
</dbReference>
<dbReference type="PATRIC" id="fig|1235802.3.peg.4530"/>
<dbReference type="STRING" id="1235802.C823_04263"/>
<dbReference type="EMBL" id="AQFT01000124">
    <property type="protein sequence ID" value="EMZ22175.1"/>
    <property type="molecule type" value="Genomic_DNA"/>
</dbReference>
<dbReference type="PANTHER" id="PTHR43000">
    <property type="entry name" value="DTDP-D-GLUCOSE 4,6-DEHYDRATASE-RELATED"/>
    <property type="match status" value="1"/>
</dbReference>
<reference evidence="5 6" key="1">
    <citation type="journal article" date="2014" name="Genome Announc.">
        <title>Draft genome sequences of the altered schaedler flora, a defined bacterial community from gnotobiotic mice.</title>
        <authorList>
            <person name="Wannemuehler M.J."/>
            <person name="Overstreet A.M."/>
            <person name="Ward D.V."/>
            <person name="Phillips G.J."/>
        </authorList>
    </citation>
    <scope>NUCLEOTIDE SEQUENCE [LARGE SCALE GENOMIC DNA]</scope>
    <source>
        <strain evidence="5 6">ASF492</strain>
    </source>
</reference>
<organism evidence="5 6">
    <name type="scientific">Eubacterium plexicaudatum ASF492</name>
    <dbReference type="NCBI Taxonomy" id="1235802"/>
    <lineage>
        <taxon>Bacteria</taxon>
        <taxon>Bacillati</taxon>
        <taxon>Bacillota</taxon>
        <taxon>Clostridia</taxon>
        <taxon>Eubacteriales</taxon>
        <taxon>Eubacteriaceae</taxon>
        <taxon>Eubacterium</taxon>
    </lineage>
</organism>
<dbReference type="EMBL" id="AQFT01000207">
    <property type="protein sequence ID" value="EMZ17399.1"/>
    <property type="molecule type" value="Genomic_DNA"/>
</dbReference>
<protein>
    <recommendedName>
        <fullName evidence="2">NAD-dependent epimerase/dehydratase domain-containing protein</fullName>
    </recommendedName>
</protein>
<evidence type="ECO:0000313" key="6">
    <source>
        <dbReference type="Proteomes" id="UP000012589"/>
    </source>
</evidence>
<evidence type="ECO:0000313" key="5">
    <source>
        <dbReference type="EMBL" id="EMZ22175.1"/>
    </source>
</evidence>
<dbReference type="AlphaFoldDB" id="N2A7V9"/>
<dbReference type="SUPFAM" id="SSF51735">
    <property type="entry name" value="NAD(P)-binding Rossmann-fold domains"/>
    <property type="match status" value="1"/>
</dbReference>
<comment type="similarity">
    <text evidence="1">Belongs to the NAD(P)-dependent epimerase/dehydratase family.</text>
</comment>
<dbReference type="Pfam" id="PF01370">
    <property type="entry name" value="Epimerase"/>
    <property type="match status" value="1"/>
</dbReference>
<evidence type="ECO:0000313" key="3">
    <source>
        <dbReference type="EMBL" id="EMZ17382.1"/>
    </source>
</evidence>
<sequence length="305" mass="34345">MIIGGSGFIGTNLAAYLAEKQMEVFSFDMTCPVRTHPQVRYMQGDFFDDLTLKKAVRGMDVVYHALSTINPGNSNETYMMGYGRDFMQTVKLCAMLKDTNTRMIFLSSGGTVYGHQECQPIREDAVAAPINHYGNVKLSIENAMRVFDIQAEAKMLIARISNPYGPGQDFTKGVGFVDAALKKSMRREIIEIWGNGEIIRDYIYIRDVCRMLYALAFYEGPEVVFNISSGVGHTQNEILRMVRRLTGLDVKFAYKNARSVDVPKIVLDNAKIRSVCPTALLTVEEGILEYMRYLGMDGKSEKEEQ</sequence>
<dbReference type="Gene3D" id="3.40.50.720">
    <property type="entry name" value="NAD(P)-binding Rossmann-like Domain"/>
    <property type="match status" value="1"/>
</dbReference>
<dbReference type="InterPro" id="IPR036291">
    <property type="entry name" value="NAD(P)-bd_dom_sf"/>
</dbReference>
<keyword evidence="6" id="KW-1185">Reference proteome</keyword>
<dbReference type="InterPro" id="IPR001509">
    <property type="entry name" value="Epimerase_deHydtase"/>
</dbReference>
<proteinExistence type="inferred from homology"/>
<dbReference type="HOGENOM" id="CLU_007383_1_7_9"/>
<dbReference type="Gene3D" id="3.90.25.10">
    <property type="entry name" value="UDP-galactose 4-epimerase, domain 1"/>
    <property type="match status" value="1"/>
</dbReference>
<accession>N2A7V9</accession>
<dbReference type="Proteomes" id="UP000012589">
    <property type="component" value="Unassembled WGS sequence"/>
</dbReference>
<gene>
    <name evidence="5" type="ORF">C823_04263</name>
    <name evidence="4" type="ORF">C823_05952</name>
    <name evidence="3" type="ORF">C823_06009</name>
</gene>
<dbReference type="EMBL" id="AQFT01000208">
    <property type="protein sequence ID" value="EMZ17382.1"/>
    <property type="molecule type" value="Genomic_DNA"/>
</dbReference>
<feature type="domain" description="NAD-dependent epimerase/dehydratase" evidence="2">
    <location>
        <begin position="2"/>
        <end position="218"/>
    </location>
</feature>
<comment type="caution">
    <text evidence="5">The sequence shown here is derived from an EMBL/GenBank/DDBJ whole genome shotgun (WGS) entry which is preliminary data.</text>
</comment>
<evidence type="ECO:0000259" key="2">
    <source>
        <dbReference type="Pfam" id="PF01370"/>
    </source>
</evidence>
<name>N2A7V9_9FIRM</name>
<evidence type="ECO:0000256" key="1">
    <source>
        <dbReference type="ARBA" id="ARBA00007637"/>
    </source>
</evidence>